<dbReference type="Proteomes" id="UP000005178">
    <property type="component" value="Unassembled WGS sequence"/>
</dbReference>
<gene>
    <name evidence="1" type="ORF">ANASTE_01270</name>
</gene>
<proteinExistence type="predicted"/>
<dbReference type="GeneID" id="98000368"/>
<dbReference type="RefSeq" id="WP_007050038.1">
    <property type="nucleotide sequence ID" value="NZ_DS560019.1"/>
</dbReference>
<evidence type="ECO:0000313" key="2">
    <source>
        <dbReference type="Proteomes" id="UP000005178"/>
    </source>
</evidence>
<keyword evidence="2" id="KW-1185">Reference proteome</keyword>
<protein>
    <submittedName>
        <fullName evidence="1">Uncharacterized protein</fullName>
    </submittedName>
</protein>
<dbReference type="AlphaFoldDB" id="B1CBC1"/>
<dbReference type="eggNOG" id="ENOG50332GR">
    <property type="taxonomic scope" value="Bacteria"/>
</dbReference>
<accession>B1CBC1</accession>
<reference evidence="1" key="1">
    <citation type="submission" date="2008-01" db="EMBL/GenBank/DDBJ databases">
        <authorList>
            <person name="Fulton L."/>
            <person name="Clifton S."/>
            <person name="Fulton B."/>
            <person name="Xu J."/>
            <person name="Minx P."/>
            <person name="Pepin K.H."/>
            <person name="Johnson M."/>
            <person name="Thiruvilangam P."/>
            <person name="Bhonagiri V."/>
            <person name="Nash W.E."/>
            <person name="Mardis E.R."/>
            <person name="Wilson R.K."/>
        </authorList>
    </citation>
    <scope>NUCLEOTIDE SEQUENCE [LARGE SCALE GENOMIC DNA]</scope>
    <source>
        <strain evidence="1">DSM 17244</strain>
    </source>
</reference>
<organism evidence="1 2">
    <name type="scientific">Anaerofustis stercorihominis DSM 17244</name>
    <dbReference type="NCBI Taxonomy" id="445971"/>
    <lineage>
        <taxon>Bacteria</taxon>
        <taxon>Bacillati</taxon>
        <taxon>Bacillota</taxon>
        <taxon>Clostridia</taxon>
        <taxon>Eubacteriales</taxon>
        <taxon>Eubacteriaceae</taxon>
        <taxon>Anaerofustis</taxon>
    </lineage>
</organism>
<sequence>MALTPTKFIPNEMKTSIVKIYNYDNNNLIGTLYNPYLKVEKKFLSTFNLLNLIEQTMDDMDYPQAINECRTFVDNKENKEELSIEELKEKEILATFNIKVLFRQNATWQGSIVWVEDNTVSQFRSVYELLVLMDSVLK</sequence>
<dbReference type="HOGENOM" id="CLU_114446_1_0_9"/>
<dbReference type="EMBL" id="ABIL02000006">
    <property type="protein sequence ID" value="EDS71568.1"/>
    <property type="molecule type" value="Genomic_DNA"/>
</dbReference>
<comment type="caution">
    <text evidence="1">The sequence shown here is derived from an EMBL/GenBank/DDBJ whole genome shotgun (WGS) entry which is preliminary data.</text>
</comment>
<reference evidence="1" key="2">
    <citation type="submission" date="2013-08" db="EMBL/GenBank/DDBJ databases">
        <title>Draft genome sequence of Anaerofustis stercorihominis (DSM 17244).</title>
        <authorList>
            <person name="Sudarsanam P."/>
            <person name="Ley R."/>
            <person name="Guruge J."/>
            <person name="Turnbaugh P.J."/>
            <person name="Mahowald M."/>
            <person name="Liep D."/>
            <person name="Gordon J."/>
        </authorList>
    </citation>
    <scope>NUCLEOTIDE SEQUENCE</scope>
    <source>
        <strain evidence="1">DSM 17244</strain>
    </source>
</reference>
<evidence type="ECO:0000313" key="1">
    <source>
        <dbReference type="EMBL" id="EDS71568.1"/>
    </source>
</evidence>
<name>B1CBC1_9FIRM</name>
<dbReference type="STRING" id="445971.ANASTE_01270"/>
<dbReference type="OrthoDB" id="2086691at2"/>